<evidence type="ECO:0000259" key="2">
    <source>
        <dbReference type="PROSITE" id="PS51724"/>
    </source>
</evidence>
<dbReference type="SUPFAM" id="SSF110997">
    <property type="entry name" value="Sporulation related repeat"/>
    <property type="match status" value="1"/>
</dbReference>
<dbReference type="InterPro" id="IPR007730">
    <property type="entry name" value="SPOR-like_dom"/>
</dbReference>
<dbReference type="Pfam" id="PF05036">
    <property type="entry name" value="SPOR"/>
    <property type="match status" value="1"/>
</dbReference>
<proteinExistence type="predicted"/>
<name>A0ABR7MD11_9BACT</name>
<protein>
    <submittedName>
        <fullName evidence="3">Sporulation protein</fullName>
    </submittedName>
</protein>
<keyword evidence="1" id="KW-0732">Signal</keyword>
<accession>A0ABR7MD11</accession>
<sequence>MKAMKSCLILLVLTFLSLFSMAQVPGDTLVVHKDARIDNLIRKQIEINEITTRESRRNVPGFRIQVINTTDRNAAIEAKTTVYRLFPELKAYLMYQAPYFRLRVGNFEDRKDAESYQRQLSKEFRRNVYIVNDVVEINPVKGEG</sequence>
<keyword evidence="4" id="KW-1185">Reference proteome</keyword>
<comment type="caution">
    <text evidence="3">The sequence shown here is derived from an EMBL/GenBank/DDBJ whole genome shotgun (WGS) entry which is preliminary data.</text>
</comment>
<dbReference type="EMBL" id="MBUA01000030">
    <property type="protein sequence ID" value="MBC6492919.1"/>
    <property type="molecule type" value="Genomic_DNA"/>
</dbReference>
<evidence type="ECO:0000313" key="3">
    <source>
        <dbReference type="EMBL" id="MBC6492919.1"/>
    </source>
</evidence>
<reference evidence="3 4" key="1">
    <citation type="submission" date="2016-07" db="EMBL/GenBank/DDBJ databases">
        <title>Genome analysis of Flavihumibacter stibioxidans YS-17.</title>
        <authorList>
            <person name="Shi K."/>
            <person name="Han Y."/>
            <person name="Wang G."/>
        </authorList>
    </citation>
    <scope>NUCLEOTIDE SEQUENCE [LARGE SCALE GENOMIC DNA]</scope>
    <source>
        <strain evidence="3 4">YS-17</strain>
    </source>
</reference>
<dbReference type="Gene3D" id="3.30.70.1070">
    <property type="entry name" value="Sporulation related repeat"/>
    <property type="match status" value="1"/>
</dbReference>
<evidence type="ECO:0000256" key="1">
    <source>
        <dbReference type="SAM" id="SignalP"/>
    </source>
</evidence>
<feature type="domain" description="SPOR" evidence="2">
    <location>
        <begin position="56"/>
        <end position="133"/>
    </location>
</feature>
<dbReference type="InterPro" id="IPR036680">
    <property type="entry name" value="SPOR-like_sf"/>
</dbReference>
<dbReference type="Proteomes" id="UP000765802">
    <property type="component" value="Unassembled WGS sequence"/>
</dbReference>
<feature type="chain" id="PRO_5046422479" evidence="1">
    <location>
        <begin position="23"/>
        <end position="144"/>
    </location>
</feature>
<gene>
    <name evidence="3" type="ORF">BC349_17825</name>
</gene>
<feature type="signal peptide" evidence="1">
    <location>
        <begin position="1"/>
        <end position="22"/>
    </location>
</feature>
<evidence type="ECO:0000313" key="4">
    <source>
        <dbReference type="Proteomes" id="UP000765802"/>
    </source>
</evidence>
<dbReference type="PROSITE" id="PS51724">
    <property type="entry name" value="SPOR"/>
    <property type="match status" value="1"/>
</dbReference>
<organism evidence="3 4">
    <name type="scientific">Flavihumibacter stibioxidans</name>
    <dbReference type="NCBI Taxonomy" id="1834163"/>
    <lineage>
        <taxon>Bacteria</taxon>
        <taxon>Pseudomonadati</taxon>
        <taxon>Bacteroidota</taxon>
        <taxon>Chitinophagia</taxon>
        <taxon>Chitinophagales</taxon>
        <taxon>Chitinophagaceae</taxon>
        <taxon>Flavihumibacter</taxon>
    </lineage>
</organism>